<evidence type="ECO:0000313" key="3">
    <source>
        <dbReference type="EMBL" id="PST45962.1"/>
    </source>
</evidence>
<keyword evidence="2" id="KW-0812">Transmembrane</keyword>
<protein>
    <submittedName>
        <fullName evidence="3">Uncharacterized protein</fullName>
    </submittedName>
</protein>
<evidence type="ECO:0000256" key="2">
    <source>
        <dbReference type="SAM" id="Phobius"/>
    </source>
</evidence>
<dbReference type="RefSeq" id="WP_107044498.1">
    <property type="nucleotide sequence ID" value="NZ_NWTX01000015.1"/>
</dbReference>
<dbReference type="AlphaFoldDB" id="A0A2T3G934"/>
<organism evidence="3 4">
    <name type="scientific">Bifidobacterium callitrichos</name>
    <dbReference type="NCBI Taxonomy" id="762209"/>
    <lineage>
        <taxon>Bacteria</taxon>
        <taxon>Bacillati</taxon>
        <taxon>Actinomycetota</taxon>
        <taxon>Actinomycetes</taxon>
        <taxon>Bifidobacteriales</taxon>
        <taxon>Bifidobacteriaceae</taxon>
        <taxon>Bifidobacterium</taxon>
    </lineage>
</organism>
<accession>A0A2T3G934</accession>
<dbReference type="Proteomes" id="UP000240228">
    <property type="component" value="Unassembled WGS sequence"/>
</dbReference>
<evidence type="ECO:0000256" key="1">
    <source>
        <dbReference type="SAM" id="MobiDB-lite"/>
    </source>
</evidence>
<feature type="compositionally biased region" description="Gly residues" evidence="1">
    <location>
        <begin position="110"/>
        <end position="120"/>
    </location>
</feature>
<gene>
    <name evidence="3" type="ORF">CPA40_08300</name>
</gene>
<feature type="transmembrane region" description="Helical" evidence="2">
    <location>
        <begin position="63"/>
        <end position="80"/>
    </location>
</feature>
<reference evidence="4" key="1">
    <citation type="submission" date="2017-09" db="EMBL/GenBank/DDBJ databases">
        <authorList>
            <person name="Sela D.A."/>
            <person name="Albert K."/>
        </authorList>
    </citation>
    <scope>NUCLEOTIDE SEQUENCE [LARGE SCALE GENOMIC DNA]</scope>
    <source>
        <strain evidence="4">UMA51805</strain>
    </source>
</reference>
<sequence>MSSLEITVTVIVVIVSVVIGLYFGLIPLKVEETTEEQNKYSQVLGIIGVGLVIVLIFTKQDFASWAAIFAMLAGVLIAKIPPLHRWGLEQFPWMAPAKPKSPLKRVKPAGKGGNGGKKRK</sequence>
<keyword evidence="4" id="KW-1185">Reference proteome</keyword>
<reference evidence="3 4" key="2">
    <citation type="submission" date="2018-03" db="EMBL/GenBank/DDBJ databases">
        <title>The comparative genomics of Bifidobacterium callitrichos reflects dietary carbohydrate utilization within the common marmoset gut.</title>
        <authorList>
            <person name="Rani A."/>
        </authorList>
    </citation>
    <scope>NUCLEOTIDE SEQUENCE [LARGE SCALE GENOMIC DNA]</scope>
    <source>
        <strain evidence="3 4">UMA51805</strain>
    </source>
</reference>
<name>A0A2T3G934_9BIFI</name>
<feature type="region of interest" description="Disordered" evidence="1">
    <location>
        <begin position="95"/>
        <end position="120"/>
    </location>
</feature>
<feature type="transmembrane region" description="Helical" evidence="2">
    <location>
        <begin position="40"/>
        <end position="57"/>
    </location>
</feature>
<proteinExistence type="predicted"/>
<keyword evidence="2" id="KW-0472">Membrane</keyword>
<comment type="caution">
    <text evidence="3">The sequence shown here is derived from an EMBL/GenBank/DDBJ whole genome shotgun (WGS) entry which is preliminary data.</text>
</comment>
<dbReference type="EMBL" id="NWTX01000015">
    <property type="protein sequence ID" value="PST45962.1"/>
    <property type="molecule type" value="Genomic_DNA"/>
</dbReference>
<keyword evidence="2" id="KW-1133">Transmembrane helix</keyword>
<evidence type="ECO:0000313" key="4">
    <source>
        <dbReference type="Proteomes" id="UP000240228"/>
    </source>
</evidence>
<feature type="transmembrane region" description="Helical" evidence="2">
    <location>
        <begin position="6"/>
        <end position="28"/>
    </location>
</feature>